<dbReference type="InterPro" id="IPR010721">
    <property type="entry name" value="UstE-like"/>
</dbReference>
<dbReference type="Pfam" id="PF06966">
    <property type="entry name" value="DUF1295"/>
    <property type="match status" value="1"/>
</dbReference>
<keyword evidence="3" id="KW-1185">Reference proteome</keyword>
<feature type="transmembrane region" description="Helical" evidence="1">
    <location>
        <begin position="60"/>
        <end position="79"/>
    </location>
</feature>
<dbReference type="OrthoDB" id="9779233at2"/>
<dbReference type="STRING" id="485915.Dret_1241"/>
<feature type="transmembrane region" description="Helical" evidence="1">
    <location>
        <begin position="37"/>
        <end position="53"/>
    </location>
</feature>
<feature type="transmembrane region" description="Helical" evidence="1">
    <location>
        <begin position="7"/>
        <end position="25"/>
    </location>
</feature>
<dbReference type="HOGENOM" id="CLU_043418_3_1_7"/>
<dbReference type="EMBL" id="CP001734">
    <property type="protein sequence ID" value="ACV68529.1"/>
    <property type="molecule type" value="Genomic_DNA"/>
</dbReference>
<reference evidence="3" key="1">
    <citation type="submission" date="2009-09" db="EMBL/GenBank/DDBJ databases">
        <title>The complete chromosome of Desulfohalobium retbaense DSM 5692.</title>
        <authorList>
            <consortium name="US DOE Joint Genome Institute (JGI-PGF)"/>
            <person name="Lucas S."/>
            <person name="Copeland A."/>
            <person name="Lapidus A."/>
            <person name="Glavina del Rio T."/>
            <person name="Dalin E."/>
            <person name="Tice H."/>
            <person name="Bruce D."/>
            <person name="Goodwin L."/>
            <person name="Pitluck S."/>
            <person name="Kyrpides N."/>
            <person name="Mavromatis K."/>
            <person name="Ivanova N."/>
            <person name="Mikhailova N."/>
            <person name="Munk A.C."/>
            <person name="Brettin T."/>
            <person name="Detter J.C."/>
            <person name="Han C."/>
            <person name="Tapia R."/>
            <person name="Larimer F."/>
            <person name="Land M."/>
            <person name="Hauser L."/>
            <person name="Markowitz V."/>
            <person name="Cheng J.-F."/>
            <person name="Hugenholtz P."/>
            <person name="Woyke T."/>
            <person name="Wu D."/>
            <person name="Spring S."/>
            <person name="Klenk H.-P."/>
            <person name="Eisen J.A."/>
        </authorList>
    </citation>
    <scope>NUCLEOTIDE SEQUENCE [LARGE SCALE GENOMIC DNA]</scope>
    <source>
        <strain evidence="3">DSM 5692</strain>
    </source>
</reference>
<dbReference type="PROSITE" id="PS50244">
    <property type="entry name" value="S5A_REDUCTASE"/>
    <property type="match status" value="1"/>
</dbReference>
<organism evidence="2 3">
    <name type="scientific">Desulfohalobium retbaense (strain ATCC 49708 / DSM 5692 / JCM 16813 / HR100)</name>
    <dbReference type="NCBI Taxonomy" id="485915"/>
    <lineage>
        <taxon>Bacteria</taxon>
        <taxon>Pseudomonadati</taxon>
        <taxon>Thermodesulfobacteriota</taxon>
        <taxon>Desulfovibrionia</taxon>
        <taxon>Desulfovibrionales</taxon>
        <taxon>Desulfohalobiaceae</taxon>
        <taxon>Desulfohalobium</taxon>
    </lineage>
</organism>
<protein>
    <submittedName>
        <fullName evidence="2">Uncharacterized protein</fullName>
    </submittedName>
</protein>
<name>C8X1V7_DESRD</name>
<evidence type="ECO:0000313" key="3">
    <source>
        <dbReference type="Proteomes" id="UP000001052"/>
    </source>
</evidence>
<feature type="transmembrane region" description="Helical" evidence="1">
    <location>
        <begin position="102"/>
        <end position="125"/>
    </location>
</feature>
<proteinExistence type="predicted"/>
<dbReference type="eggNOG" id="COG3752">
    <property type="taxonomic scope" value="Bacteria"/>
</dbReference>
<keyword evidence="1" id="KW-0812">Transmembrane</keyword>
<dbReference type="RefSeq" id="WP_015751676.1">
    <property type="nucleotide sequence ID" value="NC_013223.1"/>
</dbReference>
<dbReference type="GO" id="GO:0016020">
    <property type="term" value="C:membrane"/>
    <property type="evidence" value="ECO:0007669"/>
    <property type="project" value="TreeGrafter"/>
</dbReference>
<evidence type="ECO:0000313" key="2">
    <source>
        <dbReference type="EMBL" id="ACV68529.1"/>
    </source>
</evidence>
<feature type="transmembrane region" description="Helical" evidence="1">
    <location>
        <begin position="137"/>
        <end position="154"/>
    </location>
</feature>
<accession>C8X1V7</accession>
<dbReference type="Proteomes" id="UP000001052">
    <property type="component" value="Chromosome"/>
</dbReference>
<evidence type="ECO:0000256" key="1">
    <source>
        <dbReference type="SAM" id="Phobius"/>
    </source>
</evidence>
<keyword evidence="1" id="KW-0472">Membrane</keyword>
<sequence length="263" mass="29768">MSLIAVMLLNLLAVLAVMGVAWLVHLWRGKVSVVDGFWGPGFAVVAWLTYLLTGGTLERGILLVALVSLWAVRLAAHVTRRNWGKPEDPRYADMRADRPEVFWIRSLVTVFGLQAVLVWILALPLQLGIAASAPPELTWLDLLGLLLWSFGFYWEAVGDEQLYRFKADPVNKGRILDTGLWRYTRHPNYFGETVMWWAIFVVACQVPGGAWTVISPLLLTFLLLKVSGVTLTEKKMGERHSELAAYKQRVSPFFPRPPKERKR</sequence>
<dbReference type="Gene3D" id="1.20.120.1630">
    <property type="match status" value="1"/>
</dbReference>
<dbReference type="PANTHER" id="PTHR32251:SF17">
    <property type="entry name" value="STEROID 5-ALPHA REDUCTASE C-TERMINAL DOMAIN-CONTAINING PROTEIN"/>
    <property type="match status" value="1"/>
</dbReference>
<keyword evidence="1" id="KW-1133">Transmembrane helix</keyword>
<feature type="transmembrane region" description="Helical" evidence="1">
    <location>
        <begin position="194"/>
        <end position="224"/>
    </location>
</feature>
<reference evidence="2 3" key="2">
    <citation type="journal article" date="2010" name="Stand. Genomic Sci.">
        <title>Complete genome sequence of Desulfohalobium retbaense type strain (HR(100)).</title>
        <authorList>
            <person name="Spring S."/>
            <person name="Nolan M."/>
            <person name="Lapidus A."/>
            <person name="Glavina Del Rio T."/>
            <person name="Copeland A."/>
            <person name="Tice H."/>
            <person name="Cheng J.F."/>
            <person name="Lucas S."/>
            <person name="Land M."/>
            <person name="Chen F."/>
            <person name="Bruce D."/>
            <person name="Goodwin L."/>
            <person name="Pitluck S."/>
            <person name="Ivanova N."/>
            <person name="Mavromatis K."/>
            <person name="Mikhailova N."/>
            <person name="Pati A."/>
            <person name="Chen A."/>
            <person name="Palaniappan K."/>
            <person name="Hauser L."/>
            <person name="Chang Y.J."/>
            <person name="Jeffries C.D."/>
            <person name="Munk C."/>
            <person name="Kiss H."/>
            <person name="Chain P."/>
            <person name="Han C."/>
            <person name="Brettin T."/>
            <person name="Detter J.C."/>
            <person name="Schuler E."/>
            <person name="Goker M."/>
            <person name="Rohde M."/>
            <person name="Bristow J."/>
            <person name="Eisen J.A."/>
            <person name="Markowitz V."/>
            <person name="Hugenholtz P."/>
            <person name="Kyrpides N.C."/>
            <person name="Klenk H.P."/>
        </authorList>
    </citation>
    <scope>NUCLEOTIDE SEQUENCE [LARGE SCALE GENOMIC DNA]</scope>
    <source>
        <strain evidence="2 3">DSM 5692</strain>
    </source>
</reference>
<dbReference type="KEGG" id="drt:Dret_1241"/>
<gene>
    <name evidence="2" type="ordered locus">Dret_1241</name>
</gene>
<dbReference type="PANTHER" id="PTHR32251">
    <property type="entry name" value="3-OXO-5-ALPHA-STEROID 4-DEHYDROGENASE"/>
    <property type="match status" value="1"/>
</dbReference>
<dbReference type="AlphaFoldDB" id="C8X1V7"/>